<evidence type="ECO:0000313" key="6">
    <source>
        <dbReference type="EMBL" id="TCV02684.1"/>
    </source>
</evidence>
<dbReference type="SUPFAM" id="SSF46785">
    <property type="entry name" value="Winged helix' DNA-binding domain"/>
    <property type="match status" value="1"/>
</dbReference>
<protein>
    <submittedName>
        <fullName evidence="6">IclR family transcriptional regulator</fullName>
    </submittedName>
</protein>
<sequence>MTLTQNTSVPGAQSVTRVLRLLKLIGSAPARGAGLSDLARDAGLTQPTTHRMLAALQQEGFVSLHPTLKTYTLGREAYVLGLAAERRHGLKEIAEAGLQRIAMETGDTAFLSIRSGDDAVCIDRKVGDFPIKILTLDAGHRRPLGIGAGSLALLSSLSDPEIEQILQRHQQLPSPLRIDLDTLRQDIALTRRNGYATNPGRIISDMAGIGIAVFDRKQNLCASLSVAAIRSRLSGQQLQHALSILKREALQLSQDLSRS</sequence>
<name>A0A4R3VG18_9BURK</name>
<keyword evidence="1" id="KW-0805">Transcription regulation</keyword>
<organism evidence="6 7">
    <name type="scientific">Paracandidimonas soli</name>
    <dbReference type="NCBI Taxonomy" id="1917182"/>
    <lineage>
        <taxon>Bacteria</taxon>
        <taxon>Pseudomonadati</taxon>
        <taxon>Pseudomonadota</taxon>
        <taxon>Betaproteobacteria</taxon>
        <taxon>Burkholderiales</taxon>
        <taxon>Alcaligenaceae</taxon>
        <taxon>Paracandidimonas</taxon>
    </lineage>
</organism>
<dbReference type="RefSeq" id="WP_243650685.1">
    <property type="nucleotide sequence ID" value="NZ_JBHRVM010000001.1"/>
</dbReference>
<gene>
    <name evidence="6" type="ORF">EV686_101140</name>
</gene>
<dbReference type="PANTHER" id="PTHR30136">
    <property type="entry name" value="HELIX-TURN-HELIX TRANSCRIPTIONAL REGULATOR, ICLR FAMILY"/>
    <property type="match status" value="1"/>
</dbReference>
<dbReference type="Proteomes" id="UP000294692">
    <property type="component" value="Unassembled WGS sequence"/>
</dbReference>
<dbReference type="InterPro" id="IPR036390">
    <property type="entry name" value="WH_DNA-bd_sf"/>
</dbReference>
<dbReference type="PROSITE" id="PS51078">
    <property type="entry name" value="ICLR_ED"/>
    <property type="match status" value="1"/>
</dbReference>
<dbReference type="PROSITE" id="PS51077">
    <property type="entry name" value="HTH_ICLR"/>
    <property type="match status" value="1"/>
</dbReference>
<dbReference type="Gene3D" id="1.10.10.10">
    <property type="entry name" value="Winged helix-like DNA-binding domain superfamily/Winged helix DNA-binding domain"/>
    <property type="match status" value="1"/>
</dbReference>
<proteinExistence type="predicted"/>
<evidence type="ECO:0000259" key="4">
    <source>
        <dbReference type="PROSITE" id="PS51077"/>
    </source>
</evidence>
<dbReference type="GO" id="GO:0045892">
    <property type="term" value="P:negative regulation of DNA-templated transcription"/>
    <property type="evidence" value="ECO:0007669"/>
    <property type="project" value="TreeGrafter"/>
</dbReference>
<dbReference type="Pfam" id="PF09339">
    <property type="entry name" value="HTH_IclR"/>
    <property type="match status" value="1"/>
</dbReference>
<dbReference type="Pfam" id="PF01614">
    <property type="entry name" value="IclR_C"/>
    <property type="match status" value="1"/>
</dbReference>
<dbReference type="InterPro" id="IPR014757">
    <property type="entry name" value="Tscrpt_reg_IclR_C"/>
</dbReference>
<reference evidence="6 7" key="1">
    <citation type="submission" date="2019-03" db="EMBL/GenBank/DDBJ databases">
        <title>Genomic Encyclopedia of Type Strains, Phase IV (KMG-IV): sequencing the most valuable type-strain genomes for metagenomic binning, comparative biology and taxonomic classification.</title>
        <authorList>
            <person name="Goeker M."/>
        </authorList>
    </citation>
    <scope>NUCLEOTIDE SEQUENCE [LARGE SCALE GENOMIC DNA]</scope>
    <source>
        <strain evidence="6 7">DSM 100048</strain>
    </source>
</reference>
<accession>A0A4R3VG18</accession>
<dbReference type="Gene3D" id="3.30.450.40">
    <property type="match status" value="1"/>
</dbReference>
<keyword evidence="2" id="KW-0238">DNA-binding</keyword>
<dbReference type="InterPro" id="IPR005471">
    <property type="entry name" value="Tscrpt_reg_IclR_N"/>
</dbReference>
<dbReference type="PANTHER" id="PTHR30136:SF39">
    <property type="entry name" value="TRANSCRIPTIONAL REGULATORY PROTEIN"/>
    <property type="match status" value="1"/>
</dbReference>
<keyword evidence="7" id="KW-1185">Reference proteome</keyword>
<evidence type="ECO:0000256" key="2">
    <source>
        <dbReference type="ARBA" id="ARBA00023125"/>
    </source>
</evidence>
<evidence type="ECO:0000256" key="1">
    <source>
        <dbReference type="ARBA" id="ARBA00023015"/>
    </source>
</evidence>
<dbReference type="GO" id="GO:0003700">
    <property type="term" value="F:DNA-binding transcription factor activity"/>
    <property type="evidence" value="ECO:0007669"/>
    <property type="project" value="TreeGrafter"/>
</dbReference>
<evidence type="ECO:0000259" key="5">
    <source>
        <dbReference type="PROSITE" id="PS51078"/>
    </source>
</evidence>
<feature type="domain" description="IclR-ED" evidence="5">
    <location>
        <begin position="76"/>
        <end position="258"/>
    </location>
</feature>
<dbReference type="SUPFAM" id="SSF55781">
    <property type="entry name" value="GAF domain-like"/>
    <property type="match status" value="1"/>
</dbReference>
<dbReference type="EMBL" id="SMBX01000001">
    <property type="protein sequence ID" value="TCV02684.1"/>
    <property type="molecule type" value="Genomic_DNA"/>
</dbReference>
<evidence type="ECO:0000256" key="3">
    <source>
        <dbReference type="ARBA" id="ARBA00023163"/>
    </source>
</evidence>
<evidence type="ECO:0000313" key="7">
    <source>
        <dbReference type="Proteomes" id="UP000294692"/>
    </source>
</evidence>
<dbReference type="SMART" id="SM00346">
    <property type="entry name" value="HTH_ICLR"/>
    <property type="match status" value="1"/>
</dbReference>
<keyword evidence="3" id="KW-0804">Transcription</keyword>
<dbReference type="InterPro" id="IPR029016">
    <property type="entry name" value="GAF-like_dom_sf"/>
</dbReference>
<dbReference type="AlphaFoldDB" id="A0A4R3VG18"/>
<feature type="domain" description="HTH iclR-type" evidence="4">
    <location>
        <begin position="12"/>
        <end position="75"/>
    </location>
</feature>
<dbReference type="InterPro" id="IPR036388">
    <property type="entry name" value="WH-like_DNA-bd_sf"/>
</dbReference>
<dbReference type="InterPro" id="IPR050707">
    <property type="entry name" value="HTH_MetabolicPath_Reg"/>
</dbReference>
<comment type="caution">
    <text evidence="6">The sequence shown here is derived from an EMBL/GenBank/DDBJ whole genome shotgun (WGS) entry which is preliminary data.</text>
</comment>
<dbReference type="GO" id="GO:0003677">
    <property type="term" value="F:DNA binding"/>
    <property type="evidence" value="ECO:0007669"/>
    <property type="project" value="UniProtKB-KW"/>
</dbReference>